<dbReference type="EMBL" id="CP113432">
    <property type="protein sequence ID" value="WAI52270.1"/>
    <property type="molecule type" value="Genomic_DNA"/>
</dbReference>
<dbReference type="PANTHER" id="PTHR36195:SF4">
    <property type="entry name" value="DOMAIN PROTEIN, PUTATIVE (AFU_ORTHOLOGUE AFUA_5G01990)-RELATED"/>
    <property type="match status" value="1"/>
</dbReference>
<dbReference type="SUPFAM" id="SSF56634">
    <property type="entry name" value="Heme-dependent catalase-like"/>
    <property type="match status" value="1"/>
</dbReference>
<organism evidence="1 2">
    <name type="scientific">Pseudomonas triclosanedens</name>
    <dbReference type="NCBI Taxonomy" id="2961893"/>
    <lineage>
        <taxon>Bacteria</taxon>
        <taxon>Pseudomonadati</taxon>
        <taxon>Pseudomonadota</taxon>
        <taxon>Gammaproteobacteria</taxon>
        <taxon>Pseudomonadales</taxon>
        <taxon>Pseudomonadaceae</taxon>
        <taxon>Pseudomonas</taxon>
    </lineage>
</organism>
<reference evidence="1" key="1">
    <citation type="submission" date="2022-11" db="EMBL/GenBank/DDBJ databases">
        <title>Pseudomonas triclosanedens sp. nov., a triclosan degrader isolated from activated sludge.</title>
        <authorList>
            <person name="Yin Y."/>
            <person name="Lu Z."/>
        </authorList>
    </citation>
    <scope>NUCLEOTIDE SEQUENCE</scope>
    <source>
        <strain evidence="1">ZM23</strain>
    </source>
</reference>
<keyword evidence="2" id="KW-1185">Reference proteome</keyword>
<dbReference type="InterPro" id="IPR020835">
    <property type="entry name" value="Catalase_sf"/>
</dbReference>
<dbReference type="PANTHER" id="PTHR36195">
    <property type="entry name" value="DOMAIN PROTEIN, PUTATIVE (AFU_ORTHOLOGUE AFUA_5G01990)-RELATED-RELATED"/>
    <property type="match status" value="1"/>
</dbReference>
<name>A0ABY7A804_9PSED</name>
<protein>
    <submittedName>
        <fullName evidence="1">Catalase family protein</fullName>
    </submittedName>
</protein>
<dbReference type="Gene3D" id="2.40.180.10">
    <property type="entry name" value="Catalase core domain"/>
    <property type="match status" value="1"/>
</dbReference>
<dbReference type="Proteomes" id="UP001163624">
    <property type="component" value="Chromosome"/>
</dbReference>
<dbReference type="CDD" id="cd08152">
    <property type="entry name" value="y4iL_like"/>
    <property type="match status" value="1"/>
</dbReference>
<accession>A0ABY7A804</accession>
<evidence type="ECO:0000313" key="1">
    <source>
        <dbReference type="EMBL" id="WAI52270.1"/>
    </source>
</evidence>
<sequence length="395" mass="45844">MILQRAHAVLIFLLHVERRFEPFFRPWLNVLLREPMAALIQFFYNLRRPDLHLALAEERREADEEASLQSMIDTMREHLAQDFRPGGVERAGNTKTHGIVRATLRVHDDLPGHLRHGLFAQPASYPCYVRFSGPGPHVEPDIDDVGFLSIGVKVMGVPGPKLMDDERFTQDFTGVCTPTFVTPDTRSNVKLQMWSRRHMGVFYFFDPSGPTGTHLLDLLMQGLWNETQYNPLGHEFYSCVPYLLGEGQAMQYRFRPLSRVPQRIPRLPLRPPDNYLRDNMVRTLAQQDVEFHLLVQVQTDAHRMPLEDAGVRWPDRLSPPVAVATLRIPRQRFDSQAQLDFARNLTINPWHCLPEHRPLGNQNRARKRMYYELARYRQVQNAVQHIEPTGDETFD</sequence>
<gene>
    <name evidence="1" type="ORF">OU419_13775</name>
</gene>
<evidence type="ECO:0000313" key="2">
    <source>
        <dbReference type="Proteomes" id="UP001163624"/>
    </source>
</evidence>
<proteinExistence type="predicted"/>
<dbReference type="RefSeq" id="WP_254474270.1">
    <property type="nucleotide sequence ID" value="NZ_CP113432.1"/>
</dbReference>